<dbReference type="EMBL" id="CAEZZV010000111">
    <property type="protein sequence ID" value="CAB4781789.1"/>
    <property type="molecule type" value="Genomic_DNA"/>
</dbReference>
<dbReference type="InterPro" id="IPR004398">
    <property type="entry name" value="RNA_MeTrfase_RsmD"/>
</dbReference>
<dbReference type="Pfam" id="PF03602">
    <property type="entry name" value="Cons_hypoth95"/>
    <property type="match status" value="1"/>
</dbReference>
<organism evidence="3">
    <name type="scientific">freshwater metagenome</name>
    <dbReference type="NCBI Taxonomy" id="449393"/>
    <lineage>
        <taxon>unclassified sequences</taxon>
        <taxon>metagenomes</taxon>
        <taxon>ecological metagenomes</taxon>
    </lineage>
</organism>
<evidence type="ECO:0000313" key="5">
    <source>
        <dbReference type="EMBL" id="CAB5047675.1"/>
    </source>
</evidence>
<keyword evidence="1" id="KW-0489">Methyltransferase</keyword>
<evidence type="ECO:0000256" key="1">
    <source>
        <dbReference type="ARBA" id="ARBA00022603"/>
    </source>
</evidence>
<dbReference type="GO" id="GO:0008168">
    <property type="term" value="F:methyltransferase activity"/>
    <property type="evidence" value="ECO:0007669"/>
    <property type="project" value="UniProtKB-KW"/>
</dbReference>
<sequence length="181" mass="19603">MVLMRVVAGSLRGRVVIAPEGESTRPTTDRARQATFNSLDSFGFVDEAKVVDLFAGSGAMGIEALSRGAASCAFVERDRKALDAIRQNIATLELGDRTSVISGDVMTAVVAMRNVDLVLADPPYDFENWPRLLEILPAVLAPGGVVVAESGREIKAPKGWEILRSKRYGRAWVAFLQRAEV</sequence>
<gene>
    <name evidence="3" type="ORF">UFOPK1421_00234</name>
    <name evidence="4" type="ORF">UFOPK2921_00911</name>
    <name evidence="5" type="ORF">UFOPK4275_00498</name>
    <name evidence="6" type="ORF">UFOPK4422_01045</name>
</gene>
<dbReference type="EMBL" id="CAFBQJ010000066">
    <property type="protein sequence ID" value="CAB5047675.1"/>
    <property type="molecule type" value="Genomic_DNA"/>
</dbReference>
<accession>A0A6J6B5N3</accession>
<evidence type="ECO:0000313" key="4">
    <source>
        <dbReference type="EMBL" id="CAB4781789.1"/>
    </source>
</evidence>
<dbReference type="GO" id="GO:0031167">
    <property type="term" value="P:rRNA methylation"/>
    <property type="evidence" value="ECO:0007669"/>
    <property type="project" value="InterPro"/>
</dbReference>
<dbReference type="PANTHER" id="PTHR43542">
    <property type="entry name" value="METHYLTRANSFERASE"/>
    <property type="match status" value="1"/>
</dbReference>
<dbReference type="Gene3D" id="3.40.50.150">
    <property type="entry name" value="Vaccinia Virus protein VP39"/>
    <property type="match status" value="1"/>
</dbReference>
<proteinExistence type="predicted"/>
<name>A0A6J6B5N3_9ZZZZ</name>
<keyword evidence="2" id="KW-0808">Transferase</keyword>
<dbReference type="EMBL" id="CAEZSL010000015">
    <property type="protein sequence ID" value="CAB4534340.1"/>
    <property type="molecule type" value="Genomic_DNA"/>
</dbReference>
<evidence type="ECO:0000313" key="6">
    <source>
        <dbReference type="EMBL" id="CAB5126535.1"/>
    </source>
</evidence>
<dbReference type="AlphaFoldDB" id="A0A6J6B5N3"/>
<dbReference type="CDD" id="cd02440">
    <property type="entry name" value="AdoMet_MTases"/>
    <property type="match status" value="1"/>
</dbReference>
<dbReference type="PIRSF" id="PIRSF004553">
    <property type="entry name" value="CHP00095"/>
    <property type="match status" value="1"/>
</dbReference>
<dbReference type="PANTHER" id="PTHR43542:SF1">
    <property type="entry name" value="METHYLTRANSFERASE"/>
    <property type="match status" value="1"/>
</dbReference>
<dbReference type="NCBIfam" id="TIGR00095">
    <property type="entry name" value="16S rRNA (guanine(966)-N(2))-methyltransferase RsmD"/>
    <property type="match status" value="1"/>
</dbReference>
<evidence type="ECO:0000256" key="2">
    <source>
        <dbReference type="ARBA" id="ARBA00022679"/>
    </source>
</evidence>
<dbReference type="EMBL" id="CAFBRX010000104">
    <property type="protein sequence ID" value="CAB5126535.1"/>
    <property type="molecule type" value="Genomic_DNA"/>
</dbReference>
<dbReference type="SUPFAM" id="SSF53335">
    <property type="entry name" value="S-adenosyl-L-methionine-dependent methyltransferases"/>
    <property type="match status" value="1"/>
</dbReference>
<dbReference type="InterPro" id="IPR029063">
    <property type="entry name" value="SAM-dependent_MTases_sf"/>
</dbReference>
<evidence type="ECO:0000313" key="3">
    <source>
        <dbReference type="EMBL" id="CAB4534340.1"/>
    </source>
</evidence>
<protein>
    <submittedName>
        <fullName evidence="3">Unannotated protein</fullName>
    </submittedName>
</protein>
<reference evidence="3" key="1">
    <citation type="submission" date="2020-05" db="EMBL/GenBank/DDBJ databases">
        <authorList>
            <person name="Chiriac C."/>
            <person name="Salcher M."/>
            <person name="Ghai R."/>
            <person name="Kavagutti S V."/>
        </authorList>
    </citation>
    <scope>NUCLEOTIDE SEQUENCE</scope>
</reference>